<gene>
    <name evidence="1" type="ORF">DFH08DRAFT_822930</name>
</gene>
<accession>A0AAD7EBS4</accession>
<keyword evidence="2" id="KW-1185">Reference proteome</keyword>
<name>A0AAD7EBS4_9AGAR</name>
<reference evidence="1" key="1">
    <citation type="submission" date="2023-03" db="EMBL/GenBank/DDBJ databases">
        <title>Massive genome expansion in bonnet fungi (Mycena s.s.) driven by repeated elements and novel gene families across ecological guilds.</title>
        <authorList>
            <consortium name="Lawrence Berkeley National Laboratory"/>
            <person name="Harder C.B."/>
            <person name="Miyauchi S."/>
            <person name="Viragh M."/>
            <person name="Kuo A."/>
            <person name="Thoen E."/>
            <person name="Andreopoulos B."/>
            <person name="Lu D."/>
            <person name="Skrede I."/>
            <person name="Drula E."/>
            <person name="Henrissat B."/>
            <person name="Morin E."/>
            <person name="Kohler A."/>
            <person name="Barry K."/>
            <person name="LaButti K."/>
            <person name="Morin E."/>
            <person name="Salamov A."/>
            <person name="Lipzen A."/>
            <person name="Mereny Z."/>
            <person name="Hegedus B."/>
            <person name="Baldrian P."/>
            <person name="Stursova M."/>
            <person name="Weitz H."/>
            <person name="Taylor A."/>
            <person name="Grigoriev I.V."/>
            <person name="Nagy L.G."/>
            <person name="Martin F."/>
            <person name="Kauserud H."/>
        </authorList>
    </citation>
    <scope>NUCLEOTIDE SEQUENCE</scope>
    <source>
        <strain evidence="1">CBHHK002</strain>
    </source>
</reference>
<sequence length="109" mass="11606">MTTKVLILATLRLLDMLYAITSHFAGGMAWVWRDLTKTAGMGISLKFQPHARHLPNGVCKLFCLMASNWAGHGLRPNPSQAILPDAIKLGGDMACDDNGGGGSKVETPG</sequence>
<organism evidence="1 2">
    <name type="scientific">Mycena albidolilacea</name>
    <dbReference type="NCBI Taxonomy" id="1033008"/>
    <lineage>
        <taxon>Eukaryota</taxon>
        <taxon>Fungi</taxon>
        <taxon>Dikarya</taxon>
        <taxon>Basidiomycota</taxon>
        <taxon>Agaricomycotina</taxon>
        <taxon>Agaricomycetes</taxon>
        <taxon>Agaricomycetidae</taxon>
        <taxon>Agaricales</taxon>
        <taxon>Marasmiineae</taxon>
        <taxon>Mycenaceae</taxon>
        <taxon>Mycena</taxon>
    </lineage>
</organism>
<evidence type="ECO:0000313" key="2">
    <source>
        <dbReference type="Proteomes" id="UP001218218"/>
    </source>
</evidence>
<dbReference type="EMBL" id="JARIHO010000077">
    <property type="protein sequence ID" value="KAJ7310831.1"/>
    <property type="molecule type" value="Genomic_DNA"/>
</dbReference>
<proteinExistence type="predicted"/>
<dbReference type="AlphaFoldDB" id="A0AAD7EBS4"/>
<protein>
    <submittedName>
        <fullName evidence="1">Uncharacterized protein</fullName>
    </submittedName>
</protein>
<comment type="caution">
    <text evidence="1">The sequence shown here is derived from an EMBL/GenBank/DDBJ whole genome shotgun (WGS) entry which is preliminary data.</text>
</comment>
<evidence type="ECO:0000313" key="1">
    <source>
        <dbReference type="EMBL" id="KAJ7310831.1"/>
    </source>
</evidence>
<dbReference type="Proteomes" id="UP001218218">
    <property type="component" value="Unassembled WGS sequence"/>
</dbReference>